<reference evidence="4" key="1">
    <citation type="submission" date="2020-08" db="EMBL/GenBank/DDBJ databases">
        <authorList>
            <person name="Uke A."/>
            <person name="Chhe C."/>
            <person name="Baramee S."/>
            <person name="Kosugi A."/>
        </authorList>
    </citation>
    <scope>NUCLEOTIDE SEQUENCE</scope>
    <source>
        <strain evidence="4">DA-C8</strain>
    </source>
</reference>
<dbReference type="RefSeq" id="WP_200966735.1">
    <property type="nucleotide sequence ID" value="NZ_BMAQ01000019.1"/>
</dbReference>
<dbReference type="PROSITE" id="PS50297">
    <property type="entry name" value="ANK_REP_REGION"/>
    <property type="match status" value="2"/>
</dbReference>
<evidence type="ECO:0000313" key="5">
    <source>
        <dbReference type="Proteomes" id="UP000654993"/>
    </source>
</evidence>
<dbReference type="Gene3D" id="1.25.40.20">
    <property type="entry name" value="Ankyrin repeat-containing domain"/>
    <property type="match status" value="1"/>
</dbReference>
<reference evidence="4" key="2">
    <citation type="journal article" date="2021" name="Data Brief">
        <title>Draft genome sequence data of the facultative, thermophilic, xylanolytic bacterium Paenibacillus sp. strain DA-C8.</title>
        <authorList>
            <person name="Chhe C."/>
            <person name="Uke A."/>
            <person name="Baramee S."/>
            <person name="Ungkulpasvich U."/>
            <person name="Tachaapaikoon C."/>
            <person name="Pason P."/>
            <person name="Waeonukul R."/>
            <person name="Ratanakhanokchai K."/>
            <person name="Kosugi A."/>
        </authorList>
    </citation>
    <scope>NUCLEOTIDE SEQUENCE</scope>
    <source>
        <strain evidence="4">DA-C8</strain>
    </source>
</reference>
<evidence type="ECO:0000256" key="3">
    <source>
        <dbReference type="PROSITE-ProRule" id="PRU00023"/>
    </source>
</evidence>
<dbReference type="Proteomes" id="UP000654993">
    <property type="component" value="Unassembled WGS sequence"/>
</dbReference>
<dbReference type="AlphaFoldDB" id="A0A916VG16"/>
<dbReference type="InterPro" id="IPR002110">
    <property type="entry name" value="Ankyrin_rpt"/>
</dbReference>
<organism evidence="4 5">
    <name type="scientific">Insulibacter thermoxylanivorax</name>
    <dbReference type="NCBI Taxonomy" id="2749268"/>
    <lineage>
        <taxon>Bacteria</taxon>
        <taxon>Bacillati</taxon>
        <taxon>Bacillota</taxon>
        <taxon>Bacilli</taxon>
        <taxon>Bacillales</taxon>
        <taxon>Paenibacillaceae</taxon>
        <taxon>Insulibacter</taxon>
    </lineage>
</organism>
<evidence type="ECO:0000256" key="1">
    <source>
        <dbReference type="ARBA" id="ARBA00022737"/>
    </source>
</evidence>
<sequence length="164" mass="17681">MKWIKALLWISAIAVCAVLVYNEFNPKETRLAAAVEKGDIKAVERMLKKGADPDAYEGRSLTSLNIALMNDDIDMVKLLLKYGADPNAHGKLSDAEMTPLNLAVVYSKQPADVIQLLIDAGADPAKDFYALHAAIEKGDLDAVKLLISGGGDVNQGLQSAVMFH</sequence>
<comment type="caution">
    <text evidence="4">The sequence shown here is derived from an EMBL/GenBank/DDBJ whole genome shotgun (WGS) entry which is preliminary data.</text>
</comment>
<proteinExistence type="predicted"/>
<dbReference type="Pfam" id="PF12796">
    <property type="entry name" value="Ank_2"/>
    <property type="match status" value="1"/>
</dbReference>
<dbReference type="PROSITE" id="PS50088">
    <property type="entry name" value="ANK_REPEAT"/>
    <property type="match status" value="3"/>
</dbReference>
<dbReference type="PANTHER" id="PTHR24171">
    <property type="entry name" value="ANKYRIN REPEAT DOMAIN-CONTAINING PROTEIN 39-RELATED"/>
    <property type="match status" value="1"/>
</dbReference>
<protein>
    <recommendedName>
        <fullName evidence="6">Ankyrin repeat-containing protein</fullName>
    </recommendedName>
</protein>
<gene>
    <name evidence="4" type="ORF">PRECH8_17790</name>
</gene>
<accession>A0A916VG16</accession>
<feature type="repeat" description="ANK" evidence="3">
    <location>
        <begin position="95"/>
        <end position="123"/>
    </location>
</feature>
<name>A0A916VG16_9BACL</name>
<dbReference type="Pfam" id="PF00023">
    <property type="entry name" value="Ank"/>
    <property type="match status" value="1"/>
</dbReference>
<evidence type="ECO:0000256" key="2">
    <source>
        <dbReference type="ARBA" id="ARBA00023043"/>
    </source>
</evidence>
<keyword evidence="5" id="KW-1185">Reference proteome</keyword>
<dbReference type="SMART" id="SM00248">
    <property type="entry name" value="ANK"/>
    <property type="match status" value="4"/>
</dbReference>
<dbReference type="EMBL" id="BMAQ01000019">
    <property type="protein sequence ID" value="GFR38483.1"/>
    <property type="molecule type" value="Genomic_DNA"/>
</dbReference>
<dbReference type="SUPFAM" id="SSF48403">
    <property type="entry name" value="Ankyrin repeat"/>
    <property type="match status" value="1"/>
</dbReference>
<feature type="repeat" description="ANK" evidence="3">
    <location>
        <begin position="126"/>
        <end position="154"/>
    </location>
</feature>
<evidence type="ECO:0008006" key="6">
    <source>
        <dbReference type="Google" id="ProtNLM"/>
    </source>
</evidence>
<keyword evidence="1" id="KW-0677">Repeat</keyword>
<dbReference type="InterPro" id="IPR036770">
    <property type="entry name" value="Ankyrin_rpt-contain_sf"/>
</dbReference>
<dbReference type="PANTHER" id="PTHR24171:SF9">
    <property type="entry name" value="ANKYRIN REPEAT DOMAIN-CONTAINING PROTEIN 39"/>
    <property type="match status" value="1"/>
</dbReference>
<keyword evidence="2 3" id="KW-0040">ANK repeat</keyword>
<evidence type="ECO:0000313" key="4">
    <source>
        <dbReference type="EMBL" id="GFR38483.1"/>
    </source>
</evidence>
<feature type="repeat" description="ANK" evidence="3">
    <location>
        <begin position="59"/>
        <end position="91"/>
    </location>
</feature>